<reference evidence="2" key="1">
    <citation type="submission" date="2023-01" db="EMBL/GenBank/DDBJ databases">
        <authorList>
            <person name="Van Ghelder C."/>
            <person name="Rancurel C."/>
        </authorList>
    </citation>
    <scope>NUCLEOTIDE SEQUENCE</scope>
    <source>
        <strain evidence="2">CNCM I-4278</strain>
    </source>
</reference>
<keyword evidence="1" id="KW-0732">Signal</keyword>
<proteinExistence type="predicted"/>
<evidence type="ECO:0000256" key="1">
    <source>
        <dbReference type="SAM" id="SignalP"/>
    </source>
</evidence>
<dbReference type="EMBL" id="CAOQHR010000002">
    <property type="protein sequence ID" value="CAI6323077.1"/>
    <property type="molecule type" value="Genomic_DNA"/>
</dbReference>
<feature type="signal peptide" evidence="1">
    <location>
        <begin position="1"/>
        <end position="18"/>
    </location>
</feature>
<keyword evidence="3" id="KW-1185">Reference proteome</keyword>
<dbReference type="OrthoDB" id="3775188at2759"/>
<evidence type="ECO:0000313" key="3">
    <source>
        <dbReference type="Proteomes" id="UP001152607"/>
    </source>
</evidence>
<feature type="chain" id="PRO_5040796619" evidence="1">
    <location>
        <begin position="19"/>
        <end position="333"/>
    </location>
</feature>
<comment type="caution">
    <text evidence="2">The sequence shown here is derived from an EMBL/GenBank/DDBJ whole genome shotgun (WGS) entry which is preliminary data.</text>
</comment>
<evidence type="ECO:0000313" key="2">
    <source>
        <dbReference type="EMBL" id="CAI6323077.1"/>
    </source>
</evidence>
<protein>
    <submittedName>
        <fullName evidence="2">Uncharacterized protein</fullName>
    </submittedName>
</protein>
<name>A0A9W4XGB1_9PLEO</name>
<accession>A0A9W4XGB1</accession>
<dbReference type="AlphaFoldDB" id="A0A9W4XGB1"/>
<dbReference type="Proteomes" id="UP001152607">
    <property type="component" value="Unassembled WGS sequence"/>
</dbReference>
<gene>
    <name evidence="2" type="ORF">PDIGIT_LOCUS3676</name>
</gene>
<organism evidence="2 3">
    <name type="scientific">Periconia digitata</name>
    <dbReference type="NCBI Taxonomy" id="1303443"/>
    <lineage>
        <taxon>Eukaryota</taxon>
        <taxon>Fungi</taxon>
        <taxon>Dikarya</taxon>
        <taxon>Ascomycota</taxon>
        <taxon>Pezizomycotina</taxon>
        <taxon>Dothideomycetes</taxon>
        <taxon>Pleosporomycetidae</taxon>
        <taxon>Pleosporales</taxon>
        <taxon>Massarineae</taxon>
        <taxon>Periconiaceae</taxon>
        <taxon>Periconia</taxon>
    </lineage>
</organism>
<sequence length="333" mass="36944">MKFSVILAVLATLGSANSDVHPRSLTKRGIPYAGNSPTWGNLSYVTSWTYTSLAYTALEASNSTSELTWLCDNFNETSSRYVETFPDYNDITKISREVICDAVHAGLPPPSPIWFNNLWHMKTFMGGVFAVQGYGGTPFDKQGDNIQFFADMCWYVENSLLTGLWAPIRETEQGAIDVESAWCILSGYFGAGDWSQYNAGNVSAEVAAQADLLVSKVMARVFKVVAKEQKQIDYVCDNYERYREGIARMKLDTSAIEELICAGQNREVVQAAQAKTEMLDAMTDLYIFQMLHAGTYEGYHAYLCNTLRADTYYAKAGLDGKRVVESACSAAKT</sequence>